<proteinExistence type="predicted"/>
<name>A0A2U2CGT4_9RHOB</name>
<evidence type="ECO:0000313" key="3">
    <source>
        <dbReference type="Proteomes" id="UP000244940"/>
    </source>
</evidence>
<feature type="signal peptide" evidence="1">
    <location>
        <begin position="1"/>
        <end position="21"/>
    </location>
</feature>
<sequence length="90" mass="9658">MFRTALAAAALALLAPAAASAVTFYVVTPGIAQAQPTVNSEQLYRFNACMRIEAFQMVDGWLLVELEGGDAWYPGIWVSTETGHCPNGTH</sequence>
<gene>
    <name evidence="2" type="ORF">C4N9_04745</name>
</gene>
<dbReference type="Proteomes" id="UP000244940">
    <property type="component" value="Unassembled WGS sequence"/>
</dbReference>
<dbReference type="AlphaFoldDB" id="A0A2U2CGT4"/>
<keyword evidence="1" id="KW-0732">Signal</keyword>
<accession>A0A2U2CGT4</accession>
<evidence type="ECO:0000313" key="2">
    <source>
        <dbReference type="EMBL" id="PWE31062.1"/>
    </source>
</evidence>
<organism evidence="2 3">
    <name type="scientific">Pararhodobacter marinus</name>
    <dbReference type="NCBI Taxonomy" id="2184063"/>
    <lineage>
        <taxon>Bacteria</taxon>
        <taxon>Pseudomonadati</taxon>
        <taxon>Pseudomonadota</taxon>
        <taxon>Alphaproteobacteria</taxon>
        <taxon>Rhodobacterales</taxon>
        <taxon>Paracoccaceae</taxon>
        <taxon>Pararhodobacter</taxon>
    </lineage>
</organism>
<keyword evidence="3" id="KW-1185">Reference proteome</keyword>
<comment type="caution">
    <text evidence="2">The sequence shown here is derived from an EMBL/GenBank/DDBJ whole genome shotgun (WGS) entry which is preliminary data.</text>
</comment>
<evidence type="ECO:0000256" key="1">
    <source>
        <dbReference type="SAM" id="SignalP"/>
    </source>
</evidence>
<dbReference type="RefSeq" id="WP_109532140.1">
    <property type="nucleotide sequence ID" value="NZ_CAXPUO010000037.1"/>
</dbReference>
<protein>
    <recommendedName>
        <fullName evidence="4">SH3 domain-containing protein</fullName>
    </recommendedName>
</protein>
<evidence type="ECO:0008006" key="4">
    <source>
        <dbReference type="Google" id="ProtNLM"/>
    </source>
</evidence>
<dbReference type="GeneID" id="94364189"/>
<feature type="chain" id="PRO_5015451801" description="SH3 domain-containing protein" evidence="1">
    <location>
        <begin position="22"/>
        <end position="90"/>
    </location>
</feature>
<reference evidence="2 3" key="1">
    <citation type="submission" date="2018-05" db="EMBL/GenBank/DDBJ databases">
        <title>Pararhodobacter marina sp. nov., isolated from deep-sea water of the Indian Ocean.</title>
        <authorList>
            <person name="Lai Q.Sr."/>
            <person name="Liu X."/>
            <person name="Shao Z."/>
        </authorList>
    </citation>
    <scope>NUCLEOTIDE SEQUENCE [LARGE SCALE GENOMIC DNA]</scope>
    <source>
        <strain evidence="2 3">CIC4N-9</strain>
    </source>
</reference>
<dbReference type="EMBL" id="QEYD01000002">
    <property type="protein sequence ID" value="PWE31062.1"/>
    <property type="molecule type" value="Genomic_DNA"/>
</dbReference>